<sequence length="151" mass="16911">MRREGKECCIFHWSVTKELLTVLTTFTCSLLQLSLRPALFGQTGPTGSVWGYIRELLHQPDIIVLDASPHTRHEALVPTLTWVTNNLHLPPHSSLSYPLPDGSFAEVSYTADEFGYNVNSPLLPTPHPLPAHAQEQIRIAEEQRAQGITFE</sequence>
<protein>
    <submittedName>
        <fullName evidence="1">Cuticle protein</fullName>
    </submittedName>
</protein>
<accession>A0A8J5NBG9</accession>
<comment type="caution">
    <text evidence="1">The sequence shown here is derived from an EMBL/GenBank/DDBJ whole genome shotgun (WGS) entry which is preliminary data.</text>
</comment>
<dbReference type="AlphaFoldDB" id="A0A8J5NBG9"/>
<dbReference type="EMBL" id="JAHLQT010002534">
    <property type="protein sequence ID" value="KAG7176950.1"/>
    <property type="molecule type" value="Genomic_DNA"/>
</dbReference>
<proteinExistence type="predicted"/>
<evidence type="ECO:0000313" key="1">
    <source>
        <dbReference type="EMBL" id="KAG7176950.1"/>
    </source>
</evidence>
<dbReference type="InterPro" id="IPR000618">
    <property type="entry name" value="Insect_cuticle"/>
</dbReference>
<dbReference type="Proteomes" id="UP000747542">
    <property type="component" value="Unassembled WGS sequence"/>
</dbReference>
<dbReference type="Pfam" id="PF00379">
    <property type="entry name" value="Chitin_bind_4"/>
    <property type="match status" value="1"/>
</dbReference>
<gene>
    <name evidence="1" type="ORF">Hamer_G000161</name>
</gene>
<organism evidence="1 2">
    <name type="scientific">Homarus americanus</name>
    <name type="common">American lobster</name>
    <dbReference type="NCBI Taxonomy" id="6706"/>
    <lineage>
        <taxon>Eukaryota</taxon>
        <taxon>Metazoa</taxon>
        <taxon>Ecdysozoa</taxon>
        <taxon>Arthropoda</taxon>
        <taxon>Crustacea</taxon>
        <taxon>Multicrustacea</taxon>
        <taxon>Malacostraca</taxon>
        <taxon>Eumalacostraca</taxon>
        <taxon>Eucarida</taxon>
        <taxon>Decapoda</taxon>
        <taxon>Pleocyemata</taxon>
        <taxon>Astacidea</taxon>
        <taxon>Nephropoidea</taxon>
        <taxon>Nephropidae</taxon>
        <taxon>Homarus</taxon>
    </lineage>
</organism>
<name>A0A8J5NBG9_HOMAM</name>
<reference evidence="1" key="1">
    <citation type="journal article" date="2021" name="Sci. Adv.">
        <title>The American lobster genome reveals insights on longevity, neural, and immune adaptations.</title>
        <authorList>
            <person name="Polinski J.M."/>
            <person name="Zimin A.V."/>
            <person name="Clark K.F."/>
            <person name="Kohn A.B."/>
            <person name="Sadowski N."/>
            <person name="Timp W."/>
            <person name="Ptitsyn A."/>
            <person name="Khanna P."/>
            <person name="Romanova D.Y."/>
            <person name="Williams P."/>
            <person name="Greenwood S.J."/>
            <person name="Moroz L.L."/>
            <person name="Walt D.R."/>
            <person name="Bodnar A.G."/>
        </authorList>
    </citation>
    <scope>NUCLEOTIDE SEQUENCE</scope>
    <source>
        <strain evidence="1">GMGI-L3</strain>
    </source>
</reference>
<keyword evidence="2" id="KW-1185">Reference proteome</keyword>
<evidence type="ECO:0000313" key="2">
    <source>
        <dbReference type="Proteomes" id="UP000747542"/>
    </source>
</evidence>